<dbReference type="AlphaFoldDB" id="A0A3S5AIS1"/>
<proteinExistence type="predicted"/>
<keyword evidence="2" id="KW-0812">Transmembrane</keyword>
<evidence type="ECO:0000313" key="4">
    <source>
        <dbReference type="Proteomes" id="UP000784294"/>
    </source>
</evidence>
<evidence type="ECO:0000256" key="2">
    <source>
        <dbReference type="SAM" id="Phobius"/>
    </source>
</evidence>
<sequence>MTQVMLSSVQLRCRSDHDKAILRGAHLRLESDSSPPSIEPVPMRSSSSPLTDLNSQLSRNCGLGEHLSTGQRTNMLTCPICACHMQRSLFLEHVKFCESNNYSLSCAATVSTPQSTTKTMKFDPNYLGDLALTGLLALGAVLMLIVFHR</sequence>
<keyword evidence="2" id="KW-1133">Transmembrane helix</keyword>
<gene>
    <name evidence="3" type="ORF">PXEA_LOCUS14688</name>
</gene>
<comment type="caution">
    <text evidence="3">The sequence shown here is derived from an EMBL/GenBank/DDBJ whole genome shotgun (WGS) entry which is preliminary data.</text>
</comment>
<reference evidence="3" key="1">
    <citation type="submission" date="2018-11" db="EMBL/GenBank/DDBJ databases">
        <authorList>
            <consortium name="Pathogen Informatics"/>
        </authorList>
    </citation>
    <scope>NUCLEOTIDE SEQUENCE</scope>
</reference>
<name>A0A3S5AIS1_9PLAT</name>
<evidence type="ECO:0000256" key="1">
    <source>
        <dbReference type="SAM" id="MobiDB-lite"/>
    </source>
</evidence>
<keyword evidence="4" id="KW-1185">Reference proteome</keyword>
<keyword evidence="2" id="KW-0472">Membrane</keyword>
<feature type="transmembrane region" description="Helical" evidence="2">
    <location>
        <begin position="126"/>
        <end position="147"/>
    </location>
</feature>
<accession>A0A3S5AIS1</accession>
<dbReference type="EMBL" id="CAAALY010050364">
    <property type="protein sequence ID" value="VEL21248.1"/>
    <property type="molecule type" value="Genomic_DNA"/>
</dbReference>
<organism evidence="3 4">
    <name type="scientific">Protopolystoma xenopodis</name>
    <dbReference type="NCBI Taxonomy" id="117903"/>
    <lineage>
        <taxon>Eukaryota</taxon>
        <taxon>Metazoa</taxon>
        <taxon>Spiralia</taxon>
        <taxon>Lophotrochozoa</taxon>
        <taxon>Platyhelminthes</taxon>
        <taxon>Monogenea</taxon>
        <taxon>Polyopisthocotylea</taxon>
        <taxon>Polystomatidea</taxon>
        <taxon>Polystomatidae</taxon>
        <taxon>Protopolystoma</taxon>
    </lineage>
</organism>
<feature type="region of interest" description="Disordered" evidence="1">
    <location>
        <begin position="31"/>
        <end position="52"/>
    </location>
</feature>
<dbReference type="Proteomes" id="UP000784294">
    <property type="component" value="Unassembled WGS sequence"/>
</dbReference>
<protein>
    <recommendedName>
        <fullName evidence="5">UBZ4-type domain-containing protein</fullName>
    </recommendedName>
</protein>
<evidence type="ECO:0008006" key="5">
    <source>
        <dbReference type="Google" id="ProtNLM"/>
    </source>
</evidence>
<evidence type="ECO:0000313" key="3">
    <source>
        <dbReference type="EMBL" id="VEL21248.1"/>
    </source>
</evidence>